<evidence type="ECO:0000256" key="1">
    <source>
        <dbReference type="SAM" id="Phobius"/>
    </source>
</evidence>
<keyword evidence="1" id="KW-0812">Transmembrane</keyword>
<organism evidence="2 3">
    <name type="scientific">Pseudoneurospora amorphoporcata</name>
    <dbReference type="NCBI Taxonomy" id="241081"/>
    <lineage>
        <taxon>Eukaryota</taxon>
        <taxon>Fungi</taxon>
        <taxon>Dikarya</taxon>
        <taxon>Ascomycota</taxon>
        <taxon>Pezizomycotina</taxon>
        <taxon>Sordariomycetes</taxon>
        <taxon>Sordariomycetidae</taxon>
        <taxon>Sordariales</taxon>
        <taxon>Sordariaceae</taxon>
        <taxon>Pseudoneurospora</taxon>
    </lineage>
</organism>
<dbReference type="EMBL" id="MU859115">
    <property type="protein sequence ID" value="KAK3952924.1"/>
    <property type="molecule type" value="Genomic_DNA"/>
</dbReference>
<gene>
    <name evidence="2" type="ORF">QBC32DRAFT_211526</name>
</gene>
<keyword evidence="3" id="KW-1185">Reference proteome</keyword>
<keyword evidence="1" id="KW-0472">Membrane</keyword>
<dbReference type="AlphaFoldDB" id="A0AAN6SGT1"/>
<name>A0AAN6SGT1_9PEZI</name>
<protein>
    <submittedName>
        <fullName evidence="2">Uncharacterized protein</fullName>
    </submittedName>
</protein>
<feature type="transmembrane region" description="Helical" evidence="1">
    <location>
        <begin position="20"/>
        <end position="39"/>
    </location>
</feature>
<accession>A0AAN6SGT1</accession>
<reference evidence="2" key="1">
    <citation type="journal article" date="2023" name="Mol. Phylogenet. Evol.">
        <title>Genome-scale phylogeny and comparative genomics of the fungal order Sordariales.</title>
        <authorList>
            <person name="Hensen N."/>
            <person name="Bonometti L."/>
            <person name="Westerberg I."/>
            <person name="Brannstrom I.O."/>
            <person name="Guillou S."/>
            <person name="Cros-Aarteil S."/>
            <person name="Calhoun S."/>
            <person name="Haridas S."/>
            <person name="Kuo A."/>
            <person name="Mondo S."/>
            <person name="Pangilinan J."/>
            <person name="Riley R."/>
            <person name="LaButti K."/>
            <person name="Andreopoulos B."/>
            <person name="Lipzen A."/>
            <person name="Chen C."/>
            <person name="Yan M."/>
            <person name="Daum C."/>
            <person name="Ng V."/>
            <person name="Clum A."/>
            <person name="Steindorff A."/>
            <person name="Ohm R.A."/>
            <person name="Martin F."/>
            <person name="Silar P."/>
            <person name="Natvig D.O."/>
            <person name="Lalanne C."/>
            <person name="Gautier V."/>
            <person name="Ament-Velasquez S.L."/>
            <person name="Kruys A."/>
            <person name="Hutchinson M.I."/>
            <person name="Powell A.J."/>
            <person name="Barry K."/>
            <person name="Miller A.N."/>
            <person name="Grigoriev I.V."/>
            <person name="Debuchy R."/>
            <person name="Gladieux P."/>
            <person name="Hiltunen Thoren M."/>
            <person name="Johannesson H."/>
        </authorList>
    </citation>
    <scope>NUCLEOTIDE SEQUENCE</scope>
    <source>
        <strain evidence="2">CBS 626.80</strain>
    </source>
</reference>
<dbReference type="Proteomes" id="UP001303222">
    <property type="component" value="Unassembled WGS sequence"/>
</dbReference>
<feature type="non-terminal residue" evidence="2">
    <location>
        <position position="1"/>
    </location>
</feature>
<evidence type="ECO:0000313" key="3">
    <source>
        <dbReference type="Proteomes" id="UP001303222"/>
    </source>
</evidence>
<proteinExistence type="predicted"/>
<evidence type="ECO:0000313" key="2">
    <source>
        <dbReference type="EMBL" id="KAK3952924.1"/>
    </source>
</evidence>
<reference evidence="2" key="2">
    <citation type="submission" date="2023-06" db="EMBL/GenBank/DDBJ databases">
        <authorList>
            <consortium name="Lawrence Berkeley National Laboratory"/>
            <person name="Mondo S.J."/>
            <person name="Hensen N."/>
            <person name="Bonometti L."/>
            <person name="Westerberg I."/>
            <person name="Brannstrom I.O."/>
            <person name="Guillou S."/>
            <person name="Cros-Aarteil S."/>
            <person name="Calhoun S."/>
            <person name="Haridas S."/>
            <person name="Kuo A."/>
            <person name="Pangilinan J."/>
            <person name="Riley R."/>
            <person name="Labutti K."/>
            <person name="Andreopoulos B."/>
            <person name="Lipzen A."/>
            <person name="Chen C."/>
            <person name="Yanf M."/>
            <person name="Daum C."/>
            <person name="Ng V."/>
            <person name="Clum A."/>
            <person name="Steindorff A."/>
            <person name="Ohm R."/>
            <person name="Martin F."/>
            <person name="Silar P."/>
            <person name="Natvig D."/>
            <person name="Lalanne C."/>
            <person name="Gautier V."/>
            <person name="Ament-Velasquez S.L."/>
            <person name="Kruys A."/>
            <person name="Hutchinson M.I."/>
            <person name="Powell A.J."/>
            <person name="Barry K."/>
            <person name="Miller A.N."/>
            <person name="Grigoriev I.V."/>
            <person name="Debuchy R."/>
            <person name="Gladieux P."/>
            <person name="Thoren M.H."/>
            <person name="Johannesson H."/>
        </authorList>
    </citation>
    <scope>NUCLEOTIDE SEQUENCE</scope>
    <source>
        <strain evidence="2">CBS 626.80</strain>
    </source>
</reference>
<keyword evidence="1" id="KW-1133">Transmembrane helix</keyword>
<comment type="caution">
    <text evidence="2">The sequence shown here is derived from an EMBL/GenBank/DDBJ whole genome shotgun (WGS) entry which is preliminary data.</text>
</comment>
<sequence>RFSFPGCSDRLEINSQAGFRFFSVFYFHLFGSISPRLLLLRRTERSRSGTIRSYLSSADRLCWCEVSST</sequence>